<keyword evidence="6 7" id="KW-0408">Iron</keyword>
<dbReference type="InterPro" id="IPR004852">
    <property type="entry name" value="Di-haem_cyt_c_peroxidsae"/>
</dbReference>
<proteinExistence type="predicted"/>
<dbReference type="GO" id="GO:0020037">
    <property type="term" value="F:heme binding"/>
    <property type="evidence" value="ECO:0007669"/>
    <property type="project" value="InterPro"/>
</dbReference>
<dbReference type="Proteomes" id="UP000248198">
    <property type="component" value="Unassembled WGS sequence"/>
</dbReference>
<dbReference type="InterPro" id="IPR036909">
    <property type="entry name" value="Cyt_c-like_dom_sf"/>
</dbReference>
<dbReference type="Gene3D" id="1.20.1420.20">
    <property type="entry name" value="M75 peptidase, HXXE motif"/>
    <property type="match status" value="1"/>
</dbReference>
<dbReference type="PANTHER" id="PTHR30600:SF10">
    <property type="entry name" value="BLL6722 PROTEIN"/>
    <property type="match status" value="1"/>
</dbReference>
<evidence type="ECO:0000313" key="10">
    <source>
        <dbReference type="Proteomes" id="UP000248198"/>
    </source>
</evidence>
<dbReference type="PROSITE" id="PS51007">
    <property type="entry name" value="CYTC"/>
    <property type="match status" value="2"/>
</dbReference>
<evidence type="ECO:0000259" key="8">
    <source>
        <dbReference type="PROSITE" id="PS51007"/>
    </source>
</evidence>
<dbReference type="SUPFAM" id="SSF46626">
    <property type="entry name" value="Cytochrome c"/>
    <property type="match status" value="2"/>
</dbReference>
<dbReference type="AlphaFoldDB" id="A0A318U9E6"/>
<evidence type="ECO:0000256" key="3">
    <source>
        <dbReference type="ARBA" id="ARBA00022723"/>
    </source>
</evidence>
<protein>
    <submittedName>
        <fullName evidence="9">Cytochrome c peroxidase</fullName>
    </submittedName>
</protein>
<accession>A0A318U9E6</accession>
<dbReference type="InterPro" id="IPR009056">
    <property type="entry name" value="Cyt_c-like_dom"/>
</dbReference>
<evidence type="ECO:0000256" key="6">
    <source>
        <dbReference type="ARBA" id="ARBA00023004"/>
    </source>
</evidence>
<reference evidence="9 10" key="1">
    <citation type="submission" date="2018-06" db="EMBL/GenBank/DDBJ databases">
        <title>Genomic Encyclopedia of Archaeal and Bacterial Type Strains, Phase II (KMG-II): from individual species to whole genera.</title>
        <authorList>
            <person name="Goeker M."/>
        </authorList>
    </citation>
    <scope>NUCLEOTIDE SEQUENCE [LARGE SCALE GENOMIC DNA]</scope>
    <source>
        <strain evidence="9 10">DSM 27372</strain>
    </source>
</reference>
<dbReference type="GO" id="GO:0004130">
    <property type="term" value="F:cytochrome-c peroxidase activity"/>
    <property type="evidence" value="ECO:0007669"/>
    <property type="project" value="TreeGrafter"/>
</dbReference>
<evidence type="ECO:0000256" key="4">
    <source>
        <dbReference type="ARBA" id="ARBA00022729"/>
    </source>
</evidence>
<feature type="domain" description="Cytochrome c" evidence="8">
    <location>
        <begin position="296"/>
        <end position="431"/>
    </location>
</feature>
<keyword evidence="2 7" id="KW-0349">Heme</keyword>
<evidence type="ECO:0000256" key="5">
    <source>
        <dbReference type="ARBA" id="ARBA00023002"/>
    </source>
</evidence>
<feature type="domain" description="Cytochrome c" evidence="8">
    <location>
        <begin position="450"/>
        <end position="592"/>
    </location>
</feature>
<dbReference type="PANTHER" id="PTHR30600">
    <property type="entry name" value="CYTOCHROME C PEROXIDASE-RELATED"/>
    <property type="match status" value="1"/>
</dbReference>
<comment type="caution">
    <text evidence="9">The sequence shown here is derived from an EMBL/GenBank/DDBJ whole genome shotgun (WGS) entry which is preliminary data.</text>
</comment>
<keyword evidence="5" id="KW-0560">Oxidoreductase</keyword>
<evidence type="ECO:0000256" key="2">
    <source>
        <dbReference type="ARBA" id="ARBA00022617"/>
    </source>
</evidence>
<keyword evidence="10" id="KW-1185">Reference proteome</keyword>
<dbReference type="Pfam" id="PF03150">
    <property type="entry name" value="CCP_MauG"/>
    <property type="match status" value="1"/>
</dbReference>
<evidence type="ECO:0000313" key="9">
    <source>
        <dbReference type="EMBL" id="PYF71544.1"/>
    </source>
</evidence>
<dbReference type="GO" id="GO:0046872">
    <property type="term" value="F:metal ion binding"/>
    <property type="evidence" value="ECO:0007669"/>
    <property type="project" value="UniProtKB-KW"/>
</dbReference>
<keyword evidence="9" id="KW-0575">Peroxidase</keyword>
<dbReference type="GO" id="GO:0009055">
    <property type="term" value="F:electron transfer activity"/>
    <property type="evidence" value="ECO:0007669"/>
    <property type="project" value="InterPro"/>
</dbReference>
<dbReference type="GO" id="GO:0030313">
    <property type="term" value="C:cell envelope"/>
    <property type="evidence" value="ECO:0007669"/>
    <property type="project" value="UniProtKB-SubCell"/>
</dbReference>
<keyword evidence="4" id="KW-0732">Signal</keyword>
<gene>
    <name evidence="9" type="ORF">B0O44_107159</name>
</gene>
<evidence type="ECO:0000256" key="1">
    <source>
        <dbReference type="ARBA" id="ARBA00004196"/>
    </source>
</evidence>
<name>A0A318U9E6_9SPHI</name>
<dbReference type="EMBL" id="QKLU01000007">
    <property type="protein sequence ID" value="PYF71544.1"/>
    <property type="molecule type" value="Genomic_DNA"/>
</dbReference>
<dbReference type="InterPro" id="IPR038352">
    <property type="entry name" value="Imelysin_sf"/>
</dbReference>
<keyword evidence="3 7" id="KW-0479">Metal-binding</keyword>
<organism evidence="9 10">
    <name type="scientific">Pedobacter nutrimenti</name>
    <dbReference type="NCBI Taxonomy" id="1241337"/>
    <lineage>
        <taxon>Bacteria</taxon>
        <taxon>Pseudomonadati</taxon>
        <taxon>Bacteroidota</taxon>
        <taxon>Sphingobacteriia</taxon>
        <taxon>Sphingobacteriales</taxon>
        <taxon>Sphingobacteriaceae</taxon>
        <taxon>Pedobacter</taxon>
    </lineage>
</organism>
<comment type="subcellular location">
    <subcellularLocation>
        <location evidence="1">Cell envelope</location>
    </subcellularLocation>
</comment>
<evidence type="ECO:0000256" key="7">
    <source>
        <dbReference type="PROSITE-ProRule" id="PRU00433"/>
    </source>
</evidence>
<sequence>MGLLLICLGTILGLRTAPEPQAAVRISAYFKENALAFSASTLALKKSISQLDENKNSLLQAKEALKNCRLQYKKIEFLMDYFFQSSALIYNRPAKTEVEEPYMEYQEPSGFQVIEALLFEDHPLQHLQDLKAQAELLSSSAADLAALMYQFEASDAQLLESLRLELIKVMALSITGYDAPELKSGIAESLTSLKAIQFMLEPYVKEKKVAMPLLSLQQSIDYLSLNQNFDEFNRMVFLKDYALPLQGELYALSAAIGPVLSVKTALNEQTGNLFAKNAILLDHFPQETYPAEKEARLAGLGKKLFFEKSLSGNLSRSCASCHQPEQYFSDGLKTSLAFDGKSHVKRNAPTLLYSAYQYVQFWDGRAGNLSSQIKMVMANPLEMNADHRLVVERLEKNKYYQQEFEHIFQKGSGPSIDHVAQAIAAYLKTLSPFNSAFDQYISGKKNTMTSKQVRGFNLFMGKAQCGSCHFIPLFNGLIPPYYKRTEFEVLGVPANDNFNRPLADTDKGRYDFFPISYYQGTFKTPGLRNVAMTGPYMHNGAIVNLQKVMDFYNRGGGNGIGLQLGNQSLSSKPLHLTKKERNEIIDFMKSLTDGLPE</sequence>
<dbReference type="Gene3D" id="1.10.760.10">
    <property type="entry name" value="Cytochrome c-like domain"/>
    <property type="match status" value="2"/>
</dbReference>
<dbReference type="InterPro" id="IPR051395">
    <property type="entry name" value="Cytochrome_c_Peroxidase/MauG"/>
</dbReference>